<evidence type="ECO:0000259" key="3">
    <source>
        <dbReference type="Pfam" id="PF13786"/>
    </source>
</evidence>
<evidence type="ECO:0000259" key="4">
    <source>
        <dbReference type="Pfam" id="PF18705"/>
    </source>
</evidence>
<feature type="transmembrane region" description="Helical" evidence="2">
    <location>
        <begin position="69"/>
        <end position="92"/>
    </location>
</feature>
<feature type="region of interest" description="Disordered" evidence="1">
    <location>
        <begin position="43"/>
        <end position="62"/>
    </location>
</feature>
<gene>
    <name evidence="5" type="ORF">GZH47_09575</name>
</gene>
<protein>
    <submittedName>
        <fullName evidence="5">DUF4179 domain-containing protein</fullName>
    </submittedName>
</protein>
<feature type="domain" description="DUF4179" evidence="3">
    <location>
        <begin position="63"/>
        <end position="156"/>
    </location>
</feature>
<keyword evidence="2" id="KW-0472">Membrane</keyword>
<dbReference type="AlphaFoldDB" id="A0A6C0NY00"/>
<dbReference type="Pfam" id="PF13786">
    <property type="entry name" value="DUF4179"/>
    <property type="match status" value="1"/>
</dbReference>
<evidence type="ECO:0000313" key="6">
    <source>
        <dbReference type="Proteomes" id="UP000479114"/>
    </source>
</evidence>
<evidence type="ECO:0000256" key="1">
    <source>
        <dbReference type="SAM" id="MobiDB-lite"/>
    </source>
</evidence>
<keyword evidence="6" id="KW-1185">Reference proteome</keyword>
<dbReference type="RefSeq" id="WP_162639887.1">
    <property type="nucleotide sequence ID" value="NZ_CP048286.1"/>
</dbReference>
<name>A0A6C0NY00_9BACL</name>
<dbReference type="InterPro" id="IPR025436">
    <property type="entry name" value="DUF4179"/>
</dbReference>
<organism evidence="5 6">
    <name type="scientific">Paenibacillus rhizovicinus</name>
    <dbReference type="NCBI Taxonomy" id="2704463"/>
    <lineage>
        <taxon>Bacteria</taxon>
        <taxon>Bacillati</taxon>
        <taxon>Bacillota</taxon>
        <taxon>Bacilli</taxon>
        <taxon>Bacillales</taxon>
        <taxon>Paenibacillaceae</taxon>
        <taxon>Paenibacillus</taxon>
    </lineage>
</organism>
<evidence type="ECO:0000313" key="5">
    <source>
        <dbReference type="EMBL" id="QHW31078.1"/>
    </source>
</evidence>
<keyword evidence="2" id="KW-1133">Transmembrane helix</keyword>
<dbReference type="InterPro" id="IPR040680">
    <property type="entry name" value="DUF5643"/>
</dbReference>
<dbReference type="KEGG" id="prz:GZH47_09575"/>
<feature type="domain" description="DUF5643" evidence="4">
    <location>
        <begin position="243"/>
        <end position="347"/>
    </location>
</feature>
<dbReference type="Proteomes" id="UP000479114">
    <property type="component" value="Chromosome"/>
</dbReference>
<reference evidence="5 6" key="1">
    <citation type="submission" date="2020-02" db="EMBL/GenBank/DDBJ databases">
        <title>Paenibacillus sp. nov., isolated from rhizosphere soil of tomato.</title>
        <authorList>
            <person name="Weon H.-Y."/>
            <person name="Lee S.A."/>
        </authorList>
    </citation>
    <scope>NUCLEOTIDE SEQUENCE [LARGE SCALE GENOMIC DNA]</scope>
    <source>
        <strain evidence="5 6">14171R-81</strain>
    </source>
</reference>
<accession>A0A6C0NY00</accession>
<dbReference type="EMBL" id="CP048286">
    <property type="protein sequence ID" value="QHW31078.1"/>
    <property type="molecule type" value="Genomic_DNA"/>
</dbReference>
<dbReference type="Pfam" id="PF18705">
    <property type="entry name" value="DUF5643"/>
    <property type="match status" value="1"/>
</dbReference>
<keyword evidence="2" id="KW-0812">Transmembrane</keyword>
<evidence type="ECO:0000256" key="2">
    <source>
        <dbReference type="SAM" id="Phobius"/>
    </source>
</evidence>
<dbReference type="Gene3D" id="2.60.40.1630">
    <property type="entry name" value="bacillus anthracis domain"/>
    <property type="match status" value="1"/>
</dbReference>
<sequence>MNNKRTGQPGSTEETAGQDWLEAELQRWGDEAGRLAVPAEAGQALRSGLDPSSASARIKRSSRRRRRSGYAAAVAMLLACILMTASVSPAFASALQHIPGMSRILSLIGSDPGLHDAIDHDYMQPVGLSDKHGGNEFTVEGIVVDQVRMNVFFTVKLAKPKDTVYFGDMKVRDGATMQEVAALSSYSMQAEQDGIYRGVIDLQMGDGEPVPDSLSISFSPDSNDQQLVVQFPVDKTKSAGMEEVLEVHQTVSVGGQKLTIERAHIYPTRLIVDISFDEANSKQIFELGDLSIVGEKGEVLQNKGAFLGDKEQTLQFDSSFFHTPKHLTLKVGRIMALDKDKRNLVIDLGAKKIVQAPDDQVGLTSVSRQPNGNYELQLSVQGPTIPTDHFGYTLGSELTDANGKAYQANLKRSGWGANEDKVTIDFKIPADQQLQNPVSLKIDNYPAWIDEPFEVKLK</sequence>
<proteinExistence type="predicted"/>